<evidence type="ECO:0000313" key="1">
    <source>
        <dbReference type="EMBL" id="KAK3061374.1"/>
    </source>
</evidence>
<protein>
    <submittedName>
        <fullName evidence="1">Uncharacterized protein</fullName>
    </submittedName>
</protein>
<name>A0ACC3D462_9PEZI</name>
<comment type="caution">
    <text evidence="1">The sequence shown here is derived from an EMBL/GenBank/DDBJ whole genome shotgun (WGS) entry which is preliminary data.</text>
</comment>
<accession>A0ACC3D462</accession>
<reference evidence="1" key="1">
    <citation type="submission" date="2024-09" db="EMBL/GenBank/DDBJ databases">
        <title>Black Yeasts Isolated from many extreme environments.</title>
        <authorList>
            <person name="Coleine C."/>
            <person name="Stajich J.E."/>
            <person name="Selbmann L."/>
        </authorList>
    </citation>
    <scope>NUCLEOTIDE SEQUENCE</scope>
    <source>
        <strain evidence="1">CCFEE 5737</strain>
    </source>
</reference>
<gene>
    <name evidence="1" type="ORF">LTS18_006396</name>
</gene>
<dbReference type="EMBL" id="JAWDJW010007880">
    <property type="protein sequence ID" value="KAK3061374.1"/>
    <property type="molecule type" value="Genomic_DNA"/>
</dbReference>
<feature type="non-terminal residue" evidence="1">
    <location>
        <position position="409"/>
    </location>
</feature>
<proteinExistence type="predicted"/>
<sequence length="409" mass="45327">MDYFDQRPQSNRSEGQTVTPGPATTPSQPLYRPSSQSNLATTQTNPRLRSSTVRIRRLPSSLNPRIPRKPPSSSDNNNNNNRRRSNGSDEGPENSTAQTGRRRSFSEPTARHPAEAPHMPTIVEPPTAGQDADVTNDPAAAAAAAAAATAQPAVRPTPGRIRSAYQGLARIPSRFTGGGRESNEPSEVGSQRQSNAVAHEYDSDIVDYLDVVDPEVSTLSTLTNVQNSLFLPDLGRLYNRRPTYTLTQRPRQEKESESSSSDSESDYEMEDRALADEVESPHVTIDDRARVADEEGVKEGVSRIPSATGKRQRGQTLTSQLSKTSSKRRDSINSIMTETRYAVLPHGVSLEGWSEEDKQELNDHVRHMLHSRRSKFKQSMKGFGKYVRRPMGFLVTFYAFSITIFGLVW</sequence>
<evidence type="ECO:0000313" key="2">
    <source>
        <dbReference type="Proteomes" id="UP001186974"/>
    </source>
</evidence>
<organism evidence="1 2">
    <name type="scientific">Coniosporium uncinatum</name>
    <dbReference type="NCBI Taxonomy" id="93489"/>
    <lineage>
        <taxon>Eukaryota</taxon>
        <taxon>Fungi</taxon>
        <taxon>Dikarya</taxon>
        <taxon>Ascomycota</taxon>
        <taxon>Pezizomycotina</taxon>
        <taxon>Dothideomycetes</taxon>
        <taxon>Dothideomycetes incertae sedis</taxon>
        <taxon>Coniosporium</taxon>
    </lineage>
</organism>
<keyword evidence="2" id="KW-1185">Reference proteome</keyword>
<dbReference type="Proteomes" id="UP001186974">
    <property type="component" value="Unassembled WGS sequence"/>
</dbReference>